<keyword evidence="2" id="KW-1185">Reference proteome</keyword>
<protein>
    <submittedName>
        <fullName evidence="3">Protein asteroid homolog 1-like</fullName>
    </submittedName>
</protein>
<dbReference type="PANTHER" id="PTHR15665">
    <property type="entry name" value="ASTEROID PROTEIN"/>
    <property type="match status" value="1"/>
</dbReference>
<organism evidence="2 3">
    <name type="scientific">Mustela putorius furo</name>
    <name type="common">European domestic ferret</name>
    <name type="synonym">Mustela furo</name>
    <dbReference type="NCBI Taxonomy" id="9669"/>
    <lineage>
        <taxon>Eukaryota</taxon>
        <taxon>Metazoa</taxon>
        <taxon>Chordata</taxon>
        <taxon>Craniata</taxon>
        <taxon>Vertebrata</taxon>
        <taxon>Euteleostomi</taxon>
        <taxon>Mammalia</taxon>
        <taxon>Eutheria</taxon>
        <taxon>Laurasiatheria</taxon>
        <taxon>Carnivora</taxon>
        <taxon>Caniformia</taxon>
        <taxon>Musteloidea</taxon>
        <taxon>Mustelidae</taxon>
        <taxon>Mustelinae</taxon>
        <taxon>Mustela</taxon>
    </lineage>
</organism>
<proteinExistence type="predicted"/>
<dbReference type="OrthoDB" id="25987at2759"/>
<dbReference type="AlphaFoldDB" id="A0A8U0SLC7"/>
<name>A0A8U0SLC7_MUSPF</name>
<feature type="compositionally biased region" description="Basic residues" evidence="1">
    <location>
        <begin position="98"/>
        <end position="109"/>
    </location>
</feature>
<dbReference type="InterPro" id="IPR026832">
    <property type="entry name" value="Asteroid"/>
</dbReference>
<evidence type="ECO:0000256" key="1">
    <source>
        <dbReference type="SAM" id="MobiDB-lite"/>
    </source>
</evidence>
<reference evidence="3" key="1">
    <citation type="submission" date="2025-08" db="UniProtKB">
        <authorList>
            <consortium name="RefSeq"/>
        </authorList>
    </citation>
    <scope>IDENTIFICATION</scope>
    <source>
        <tissue evidence="3">Brain</tissue>
    </source>
</reference>
<feature type="region of interest" description="Disordered" evidence="1">
    <location>
        <begin position="97"/>
        <end position="121"/>
    </location>
</feature>
<gene>
    <name evidence="3" type="primary">LOC123394454</name>
</gene>
<evidence type="ECO:0000313" key="2">
    <source>
        <dbReference type="Proteomes" id="UP000000715"/>
    </source>
</evidence>
<dbReference type="Proteomes" id="UP000000715">
    <property type="component" value="Unplaced"/>
</dbReference>
<feature type="compositionally biased region" description="Polar residues" evidence="1">
    <location>
        <begin position="110"/>
        <end position="121"/>
    </location>
</feature>
<dbReference type="RefSeq" id="XP_044944858.1">
    <property type="nucleotide sequence ID" value="XM_045088923.1"/>
</dbReference>
<evidence type="ECO:0000313" key="3">
    <source>
        <dbReference type="RefSeq" id="XP_044944858.1"/>
    </source>
</evidence>
<dbReference type="PANTHER" id="PTHR15665:SF1">
    <property type="entry name" value="PROTEIN ASTEROID HOMOLOG 1"/>
    <property type="match status" value="1"/>
</dbReference>
<sequence>MTIRCFSELYLGFLFCRVSMKKGEATCMPGSDDVFDYGVETELYSGSLVHGLCQELLTSTSVESLLSMCPEAKQLYEHLFNAIRSYAPAELFLPKGKSNSKKRRQKKRGTSWSKNRVGTTSDTRCCYEGSNRFGLLMAENLEEQIEVSEL</sequence>
<accession>A0A8U0SLC7</accession>
<dbReference type="GeneID" id="123394454"/>